<dbReference type="Proteomes" id="UP001062846">
    <property type="component" value="Chromosome 1"/>
</dbReference>
<proteinExistence type="predicted"/>
<gene>
    <name evidence="1" type="ORF">RHMOL_Rhmol01G0194100</name>
</gene>
<dbReference type="EMBL" id="CM046388">
    <property type="protein sequence ID" value="KAI8572381.1"/>
    <property type="molecule type" value="Genomic_DNA"/>
</dbReference>
<comment type="caution">
    <text evidence="1">The sequence shown here is derived from an EMBL/GenBank/DDBJ whole genome shotgun (WGS) entry which is preliminary data.</text>
</comment>
<sequence length="97" mass="9886">MEEVVGGGGGGGGYLWWAAASTAQIALGIKSIRRGHAGDSHLMPFKAFVVASLFVGATASAAVALLRSSGVYSVEDMKEVGANIRTGLGVPPRVQDK</sequence>
<accession>A0ACC0Q3H9</accession>
<reference evidence="1" key="1">
    <citation type="submission" date="2022-02" db="EMBL/GenBank/DDBJ databases">
        <title>Plant Genome Project.</title>
        <authorList>
            <person name="Zhang R.-G."/>
        </authorList>
    </citation>
    <scope>NUCLEOTIDE SEQUENCE</scope>
    <source>
        <strain evidence="1">AT1</strain>
    </source>
</reference>
<protein>
    <submittedName>
        <fullName evidence="1">Uncharacterized protein</fullName>
    </submittedName>
</protein>
<organism evidence="1 2">
    <name type="scientific">Rhododendron molle</name>
    <name type="common">Chinese azalea</name>
    <name type="synonym">Azalea mollis</name>
    <dbReference type="NCBI Taxonomy" id="49168"/>
    <lineage>
        <taxon>Eukaryota</taxon>
        <taxon>Viridiplantae</taxon>
        <taxon>Streptophyta</taxon>
        <taxon>Embryophyta</taxon>
        <taxon>Tracheophyta</taxon>
        <taxon>Spermatophyta</taxon>
        <taxon>Magnoliopsida</taxon>
        <taxon>eudicotyledons</taxon>
        <taxon>Gunneridae</taxon>
        <taxon>Pentapetalae</taxon>
        <taxon>asterids</taxon>
        <taxon>Ericales</taxon>
        <taxon>Ericaceae</taxon>
        <taxon>Ericoideae</taxon>
        <taxon>Rhodoreae</taxon>
        <taxon>Rhododendron</taxon>
    </lineage>
</organism>
<evidence type="ECO:0000313" key="2">
    <source>
        <dbReference type="Proteomes" id="UP001062846"/>
    </source>
</evidence>
<keyword evidence="2" id="KW-1185">Reference proteome</keyword>
<evidence type="ECO:0000313" key="1">
    <source>
        <dbReference type="EMBL" id="KAI8572381.1"/>
    </source>
</evidence>
<name>A0ACC0Q3H9_RHOML</name>